<reference evidence="5 6" key="1">
    <citation type="submission" date="2018-11" db="EMBL/GenBank/DDBJ databases">
        <title>Genome sequence of Apiotrichum porosum DSM 27194.</title>
        <authorList>
            <person name="Aliyu H."/>
            <person name="Gorte O."/>
            <person name="Ochsenreither K."/>
        </authorList>
    </citation>
    <scope>NUCLEOTIDE SEQUENCE [LARGE SCALE GENOMIC DNA]</scope>
    <source>
        <strain evidence="5 6">DSM 27194</strain>
    </source>
</reference>
<evidence type="ECO:0000256" key="2">
    <source>
        <dbReference type="ARBA" id="ARBA00022679"/>
    </source>
</evidence>
<keyword evidence="3" id="KW-0496">Mitochondrion</keyword>
<dbReference type="OrthoDB" id="1933379at2759"/>
<dbReference type="SMART" id="SM00882">
    <property type="entry name" value="CoA_trans"/>
    <property type="match status" value="2"/>
</dbReference>
<dbReference type="PIRSF" id="PIRSF000858">
    <property type="entry name" value="SCOT-t"/>
    <property type="match status" value="1"/>
</dbReference>
<comment type="similarity">
    <text evidence="1 3">Belongs to the 3-oxoacid CoA-transferase family.</text>
</comment>
<dbReference type="InterPro" id="IPR012792">
    <property type="entry name" value="3-oxoacid_CoA-transf_A"/>
</dbReference>
<dbReference type="GeneID" id="39593028"/>
<gene>
    <name evidence="5" type="ORF">EHS24_008485</name>
</gene>
<keyword evidence="2 3" id="KW-0808">Transferase</keyword>
<dbReference type="InterPro" id="IPR037171">
    <property type="entry name" value="NagB/RpiA_transferase-like"/>
</dbReference>
<dbReference type="InterPro" id="IPR012791">
    <property type="entry name" value="3-oxoacid_CoA-transf_B"/>
</dbReference>
<dbReference type="Gene3D" id="3.40.1080.10">
    <property type="entry name" value="Glutaconate Coenzyme A-transferase"/>
    <property type="match status" value="2"/>
</dbReference>
<dbReference type="RefSeq" id="XP_028475770.1">
    <property type="nucleotide sequence ID" value="XM_028623796.1"/>
</dbReference>
<dbReference type="NCBIfam" id="TIGR02429">
    <property type="entry name" value="pcaI_scoA_fam"/>
    <property type="match status" value="1"/>
</dbReference>
<dbReference type="GO" id="GO:0046952">
    <property type="term" value="P:ketone body catabolic process"/>
    <property type="evidence" value="ECO:0007669"/>
    <property type="project" value="InterPro"/>
</dbReference>
<comment type="pathway">
    <text evidence="3">Ketone metabolism; succinyl-CoA degradation; acetoacetyl-CoA from succinyl-CoA: step 1/1.</text>
</comment>
<dbReference type="FunFam" id="3.40.1080.10:FF:000001">
    <property type="entry name" value="Succinyl-coa:3-ketoacid-coenzyme a transferase subunit b"/>
    <property type="match status" value="1"/>
</dbReference>
<accession>A0A427XQG6</accession>
<feature type="active site" description="5-glutamyl coenzyme A thioester intermediate" evidence="4">
    <location>
        <position position="340"/>
    </location>
</feature>
<dbReference type="SUPFAM" id="SSF100950">
    <property type="entry name" value="NagB/RpiA/CoA transferase-like"/>
    <property type="match status" value="2"/>
</dbReference>
<dbReference type="EMBL" id="RSCE01000007">
    <property type="protein sequence ID" value="RSH81051.1"/>
    <property type="molecule type" value="Genomic_DNA"/>
</dbReference>
<dbReference type="UniPathway" id="UPA00929">
    <property type="reaction ID" value="UER00894"/>
</dbReference>
<dbReference type="PROSITE" id="PS01274">
    <property type="entry name" value="COA_TRANSF_2"/>
    <property type="match status" value="1"/>
</dbReference>
<keyword evidence="6" id="KW-1185">Reference proteome</keyword>
<evidence type="ECO:0000256" key="1">
    <source>
        <dbReference type="ARBA" id="ARBA00007154"/>
    </source>
</evidence>
<dbReference type="InterPro" id="IPR004164">
    <property type="entry name" value="CoA_transf_AS"/>
</dbReference>
<organism evidence="5 6">
    <name type="scientific">Apiotrichum porosum</name>
    <dbReference type="NCBI Taxonomy" id="105984"/>
    <lineage>
        <taxon>Eukaryota</taxon>
        <taxon>Fungi</taxon>
        <taxon>Dikarya</taxon>
        <taxon>Basidiomycota</taxon>
        <taxon>Agaricomycotina</taxon>
        <taxon>Tremellomycetes</taxon>
        <taxon>Trichosporonales</taxon>
        <taxon>Trichosporonaceae</taxon>
        <taxon>Apiotrichum</taxon>
    </lineage>
</organism>
<evidence type="ECO:0000256" key="3">
    <source>
        <dbReference type="PIRNR" id="PIRNR000858"/>
    </source>
</evidence>
<dbReference type="Proteomes" id="UP000279236">
    <property type="component" value="Unassembled WGS sequence"/>
</dbReference>
<dbReference type="PANTHER" id="PTHR13707">
    <property type="entry name" value="KETOACID-COENZYME A TRANSFERASE"/>
    <property type="match status" value="1"/>
</dbReference>
<dbReference type="InterPro" id="IPR004165">
    <property type="entry name" value="CoA_trans_fam_I"/>
</dbReference>
<dbReference type="InterPro" id="IPR014388">
    <property type="entry name" value="3-oxoacid_CoA-transferase"/>
</dbReference>
<comment type="caution">
    <text evidence="5">The sequence shown here is derived from an EMBL/GenBank/DDBJ whole genome shotgun (WGS) entry which is preliminary data.</text>
</comment>
<evidence type="ECO:0000313" key="6">
    <source>
        <dbReference type="Proteomes" id="UP000279236"/>
    </source>
</evidence>
<evidence type="ECO:0000256" key="4">
    <source>
        <dbReference type="PIRSR" id="PIRSR000858-1"/>
    </source>
</evidence>
<protein>
    <recommendedName>
        <fullName evidence="3">Succinyl-CoA:3-ketoacid-coenzyme A transferase</fullName>
        <ecNumber evidence="3">2.8.3.5</ecNumber>
    </recommendedName>
</protein>
<comment type="function">
    <text evidence="3">Key enzyme for ketone body catabolism. Transfers the CoA moiety from succinate to acetoacetate. Formation of the enzyme-CoA intermediate proceeds via an unstable anhydride species formed between the carboxylate groups of the enzyme and substrate.</text>
</comment>
<dbReference type="EC" id="2.8.3.5" evidence="3"/>
<evidence type="ECO:0000313" key="5">
    <source>
        <dbReference type="EMBL" id="RSH81051.1"/>
    </source>
</evidence>
<dbReference type="Pfam" id="PF01144">
    <property type="entry name" value="CoA_trans"/>
    <property type="match status" value="2"/>
</dbReference>
<dbReference type="AlphaFoldDB" id="A0A427XQG6"/>
<dbReference type="GO" id="GO:0008260">
    <property type="term" value="F:succinyl-CoA:3-oxo-acid CoA-transferase activity"/>
    <property type="evidence" value="ECO:0007669"/>
    <property type="project" value="UniProtKB-EC"/>
</dbReference>
<name>A0A427XQG6_9TREE</name>
<sequence length="516" mass="54504">MISASRRLTKFSAGVLVRGFATYVARQRVNKIYPSAAEAVKVVKSGDTILSGGFGLCGIPNTLIKAIAARGRDEVNNLTIAGNNAGVEEKGLGAIIKEGQVKKMIVSHIGATKLLENMYLRGEIEVELTPQGTIAERIRAAGAGIPAFLTPTGVATSIENPTVPIRNETADGQPAKFAEPRKVVEMNGRKYLVEEALPGDIALIHALKVDEAGNTVFRYTATNFNVPMAKGAKLTIVEAEEIVPTGSIDPSQIHLPGIYVDRIVKAPRNTDIESLVLAQPDGHADEAALGKGAAAAARTNIVKRAAQELKDGYYVNLGIGMPTLLPAHLPEGRAVWLQSENGLLGIGPPPTREQVDSDIINAGKETITMATGAAAFDSAESFAMIRGGHIDVAVLGAMEVSAKGDLANWIIPKKLVKGMGGAMDLVSSPDATRVIIVTDHCNKHGEPKIVDTCSLPLTGARCVSMIVTELAVFEIDRKEGKMTLTELMPGATLDEVRAKTGASFEVSPDLKTATLD</sequence>
<dbReference type="PANTHER" id="PTHR13707:SF60">
    <property type="entry name" value="ACETATE COA-TRANSFERASE SUBUNIT ALPHA"/>
    <property type="match status" value="1"/>
</dbReference>
<dbReference type="NCBIfam" id="TIGR02428">
    <property type="entry name" value="pcaJ_scoB_fam"/>
    <property type="match status" value="1"/>
</dbReference>
<dbReference type="STRING" id="105984.A0A427XQG6"/>
<comment type="catalytic activity">
    <reaction evidence="3">
        <text>a 3-oxo acid + succinyl-CoA = a 3-oxoacyl-CoA + succinate</text>
        <dbReference type="Rhea" id="RHEA:24564"/>
        <dbReference type="ChEBI" id="CHEBI:30031"/>
        <dbReference type="ChEBI" id="CHEBI:35973"/>
        <dbReference type="ChEBI" id="CHEBI:57292"/>
        <dbReference type="ChEBI" id="CHEBI:90726"/>
        <dbReference type="EC" id="2.8.3.5"/>
    </reaction>
</comment>
<proteinExistence type="inferred from homology"/>